<organism evidence="1 2">
    <name type="scientific">Rhodococcoides kroppenstedtii</name>
    <dbReference type="NCBI Taxonomy" id="293050"/>
    <lineage>
        <taxon>Bacteria</taxon>
        <taxon>Bacillati</taxon>
        <taxon>Actinomycetota</taxon>
        <taxon>Actinomycetes</taxon>
        <taxon>Mycobacteriales</taxon>
        <taxon>Nocardiaceae</taxon>
        <taxon>Rhodococcoides</taxon>
    </lineage>
</organism>
<sequence length="126" mass="13613">MSESKAGWLRSRQSNVVGGRVHRHVVKLTDEQELAVQAAARVQGVTVARLLADSALKAPRASVSREDLTELFETTRLIGALGNNLNQIAKVANSTGELVPETAATLAAVRRVFDRVRTLPRELTGT</sequence>
<reference evidence="1 2" key="1">
    <citation type="submission" date="2016-10" db="EMBL/GenBank/DDBJ databases">
        <authorList>
            <person name="de Groot N.N."/>
        </authorList>
    </citation>
    <scope>NUCLEOTIDE SEQUENCE [LARGE SCALE GENOMIC DNA]</scope>
    <source>
        <strain evidence="1 2">DSM 44908</strain>
    </source>
</reference>
<dbReference type="RefSeq" id="WP_244516415.1">
    <property type="nucleotide sequence ID" value="NZ_FOJN01000003.1"/>
</dbReference>
<proteinExistence type="predicted"/>
<protein>
    <submittedName>
        <fullName evidence="1">Mobilisation protein (MobC)</fullName>
    </submittedName>
</protein>
<dbReference type="InterPro" id="IPR053842">
    <property type="entry name" value="NikA-like"/>
</dbReference>
<accession>A0A1I0T076</accession>
<dbReference type="Proteomes" id="UP000182054">
    <property type="component" value="Unassembled WGS sequence"/>
</dbReference>
<name>A0A1I0T076_9NOCA</name>
<dbReference type="EMBL" id="FOJN01000003">
    <property type="protein sequence ID" value="SFA45033.1"/>
    <property type="molecule type" value="Genomic_DNA"/>
</dbReference>
<dbReference type="AlphaFoldDB" id="A0A1I0T076"/>
<dbReference type="Pfam" id="PF21983">
    <property type="entry name" value="NikA-like"/>
    <property type="match status" value="1"/>
</dbReference>
<gene>
    <name evidence="1" type="ORF">SAMN05444374_103193</name>
</gene>
<evidence type="ECO:0000313" key="2">
    <source>
        <dbReference type="Proteomes" id="UP000182054"/>
    </source>
</evidence>
<dbReference type="GeneID" id="85485047"/>
<evidence type="ECO:0000313" key="1">
    <source>
        <dbReference type="EMBL" id="SFA45033.1"/>
    </source>
</evidence>